<dbReference type="InterPro" id="IPR014710">
    <property type="entry name" value="RmlC-like_jellyroll"/>
</dbReference>
<dbReference type="SUPFAM" id="SSF51206">
    <property type="entry name" value="cAMP-binding domain-like"/>
    <property type="match status" value="1"/>
</dbReference>
<evidence type="ECO:0000313" key="2">
    <source>
        <dbReference type="EMBL" id="VAX22108.1"/>
    </source>
</evidence>
<sequence>MTIETIEAGEWIVTEGEIPAYFIYKLCKGEVSVYKNAERIREIKIKDGEKPIMIGLTALLRDDRMHMASVKAETDVVVDKHYIDQIRGILKNEVPEEIKKDIATMTGSIVAANEIVRLKNKLKDLGHVALDIPDSVSAGTNEVLSELKRLYELTMGDMKKIMN</sequence>
<reference evidence="2" key="1">
    <citation type="submission" date="2018-06" db="EMBL/GenBank/DDBJ databases">
        <authorList>
            <person name="Zhirakovskaya E."/>
        </authorList>
    </citation>
    <scope>NUCLEOTIDE SEQUENCE</scope>
</reference>
<proteinExistence type="predicted"/>
<dbReference type="Gene3D" id="2.60.120.10">
    <property type="entry name" value="Jelly Rolls"/>
    <property type="match status" value="1"/>
</dbReference>
<organism evidence="2">
    <name type="scientific">hydrothermal vent metagenome</name>
    <dbReference type="NCBI Taxonomy" id="652676"/>
    <lineage>
        <taxon>unclassified sequences</taxon>
        <taxon>metagenomes</taxon>
        <taxon>ecological metagenomes</taxon>
    </lineage>
</organism>
<name>A0A3B1CDU7_9ZZZZ</name>
<dbReference type="PROSITE" id="PS50042">
    <property type="entry name" value="CNMP_BINDING_3"/>
    <property type="match status" value="1"/>
</dbReference>
<accession>A0A3B1CDU7</accession>
<dbReference type="EMBL" id="UOGC01000133">
    <property type="protein sequence ID" value="VAX22108.1"/>
    <property type="molecule type" value="Genomic_DNA"/>
</dbReference>
<dbReference type="Pfam" id="PF00027">
    <property type="entry name" value="cNMP_binding"/>
    <property type="match status" value="1"/>
</dbReference>
<dbReference type="CDD" id="cd00038">
    <property type="entry name" value="CAP_ED"/>
    <property type="match status" value="1"/>
</dbReference>
<gene>
    <name evidence="2" type="ORF">MNBD_NITROSPINAE01-982</name>
</gene>
<evidence type="ECO:0000259" key="1">
    <source>
        <dbReference type="PROSITE" id="PS50042"/>
    </source>
</evidence>
<dbReference type="InterPro" id="IPR000595">
    <property type="entry name" value="cNMP-bd_dom"/>
</dbReference>
<dbReference type="AlphaFoldDB" id="A0A3B1CDU7"/>
<feature type="domain" description="Cyclic nucleotide-binding" evidence="1">
    <location>
        <begin position="1"/>
        <end position="76"/>
    </location>
</feature>
<protein>
    <recommendedName>
        <fullName evidence="1">Cyclic nucleotide-binding domain-containing protein</fullName>
    </recommendedName>
</protein>
<dbReference type="InterPro" id="IPR018490">
    <property type="entry name" value="cNMP-bd_dom_sf"/>
</dbReference>